<evidence type="ECO:0000313" key="2">
    <source>
        <dbReference type="Proteomes" id="UP000828390"/>
    </source>
</evidence>
<evidence type="ECO:0000313" key="1">
    <source>
        <dbReference type="EMBL" id="KAH3866798.1"/>
    </source>
</evidence>
<accession>A0A9D4LY38</accession>
<gene>
    <name evidence="1" type="ORF">DPMN_029921</name>
</gene>
<name>A0A9D4LY38_DREPO</name>
<proteinExistence type="predicted"/>
<dbReference type="AlphaFoldDB" id="A0A9D4LY38"/>
<reference evidence="1" key="1">
    <citation type="journal article" date="2019" name="bioRxiv">
        <title>The Genome of the Zebra Mussel, Dreissena polymorpha: A Resource for Invasive Species Research.</title>
        <authorList>
            <person name="McCartney M.A."/>
            <person name="Auch B."/>
            <person name="Kono T."/>
            <person name="Mallez S."/>
            <person name="Zhang Y."/>
            <person name="Obille A."/>
            <person name="Becker A."/>
            <person name="Abrahante J.E."/>
            <person name="Garbe J."/>
            <person name="Badalamenti J.P."/>
            <person name="Herman A."/>
            <person name="Mangelson H."/>
            <person name="Liachko I."/>
            <person name="Sullivan S."/>
            <person name="Sone E.D."/>
            <person name="Koren S."/>
            <person name="Silverstein K.A.T."/>
            <person name="Beckman K.B."/>
            <person name="Gohl D.M."/>
        </authorList>
    </citation>
    <scope>NUCLEOTIDE SEQUENCE</scope>
    <source>
        <strain evidence="1">Duluth1</strain>
        <tissue evidence="1">Whole animal</tissue>
    </source>
</reference>
<sequence length="67" mass="7923">MKNGYEHLDVTELSSVMEQFLQDIRKIDGKFYKATSLDSLRHSLNRQLRSPPFYRRIDIVKFKAGFS</sequence>
<protein>
    <submittedName>
        <fullName evidence="1">Uncharacterized protein</fullName>
    </submittedName>
</protein>
<comment type="caution">
    <text evidence="1">The sequence shown here is derived from an EMBL/GenBank/DDBJ whole genome shotgun (WGS) entry which is preliminary data.</text>
</comment>
<reference evidence="1" key="2">
    <citation type="submission" date="2020-11" db="EMBL/GenBank/DDBJ databases">
        <authorList>
            <person name="McCartney M.A."/>
            <person name="Auch B."/>
            <person name="Kono T."/>
            <person name="Mallez S."/>
            <person name="Becker A."/>
            <person name="Gohl D.M."/>
            <person name="Silverstein K.A.T."/>
            <person name="Koren S."/>
            <person name="Bechman K.B."/>
            <person name="Herman A."/>
            <person name="Abrahante J.E."/>
            <person name="Garbe J."/>
        </authorList>
    </citation>
    <scope>NUCLEOTIDE SEQUENCE</scope>
    <source>
        <strain evidence="1">Duluth1</strain>
        <tissue evidence="1">Whole animal</tissue>
    </source>
</reference>
<dbReference type="EMBL" id="JAIWYP010000002">
    <property type="protein sequence ID" value="KAH3866798.1"/>
    <property type="molecule type" value="Genomic_DNA"/>
</dbReference>
<organism evidence="1 2">
    <name type="scientific">Dreissena polymorpha</name>
    <name type="common">Zebra mussel</name>
    <name type="synonym">Mytilus polymorpha</name>
    <dbReference type="NCBI Taxonomy" id="45954"/>
    <lineage>
        <taxon>Eukaryota</taxon>
        <taxon>Metazoa</taxon>
        <taxon>Spiralia</taxon>
        <taxon>Lophotrochozoa</taxon>
        <taxon>Mollusca</taxon>
        <taxon>Bivalvia</taxon>
        <taxon>Autobranchia</taxon>
        <taxon>Heteroconchia</taxon>
        <taxon>Euheterodonta</taxon>
        <taxon>Imparidentia</taxon>
        <taxon>Neoheterodontei</taxon>
        <taxon>Myida</taxon>
        <taxon>Dreissenoidea</taxon>
        <taxon>Dreissenidae</taxon>
        <taxon>Dreissena</taxon>
    </lineage>
</organism>
<keyword evidence="2" id="KW-1185">Reference proteome</keyword>
<dbReference type="Proteomes" id="UP000828390">
    <property type="component" value="Unassembled WGS sequence"/>
</dbReference>